<sequence length="269" mass="30616">MKLFSDLDRYVATRSDYAMPSTDLVNVRECAEVTFNSLLTMHVLRQEADTALSIKEYAIKTLQRKSQTNLHEFLHVMHTEILREHAADLRSEFTSTELAVQLRVTQDFLQGLAEDTYDLAKQNNRLMELETSYRVLDTNSRKLRRGVRSWAESSWDVRYNICNKLWENLHAAQGLMDIQRYLKTYIREQKWPAPGSGRHSEVSATGNKMQLINRLPQVSIEQDVAESASGGATSAGSVATVANPMGKVNRRPSLFGYVPEAEDDEEESK</sequence>
<evidence type="ECO:0000313" key="1">
    <source>
        <dbReference type="EMBL" id="CAB4123063.1"/>
    </source>
</evidence>
<gene>
    <name evidence="1" type="ORF">UFOVP29_222</name>
</gene>
<name>A0A6J5KPA3_9CAUD</name>
<organism evidence="1">
    <name type="scientific">uncultured Caudovirales phage</name>
    <dbReference type="NCBI Taxonomy" id="2100421"/>
    <lineage>
        <taxon>Viruses</taxon>
        <taxon>Duplodnaviria</taxon>
        <taxon>Heunggongvirae</taxon>
        <taxon>Uroviricota</taxon>
        <taxon>Caudoviricetes</taxon>
        <taxon>Peduoviridae</taxon>
        <taxon>Maltschvirus</taxon>
        <taxon>Maltschvirus maltsch</taxon>
    </lineage>
</organism>
<accession>A0A6J5KPA3</accession>
<protein>
    <submittedName>
        <fullName evidence="1">Uncharacterized protein</fullName>
    </submittedName>
</protein>
<proteinExistence type="predicted"/>
<dbReference type="EMBL" id="LR796167">
    <property type="protein sequence ID" value="CAB4123063.1"/>
    <property type="molecule type" value="Genomic_DNA"/>
</dbReference>
<reference evidence="1" key="1">
    <citation type="submission" date="2020-04" db="EMBL/GenBank/DDBJ databases">
        <authorList>
            <person name="Chiriac C."/>
            <person name="Salcher M."/>
            <person name="Ghai R."/>
            <person name="Kavagutti S V."/>
        </authorList>
    </citation>
    <scope>NUCLEOTIDE SEQUENCE</scope>
</reference>